<dbReference type="InterPro" id="IPR015422">
    <property type="entry name" value="PyrdxlP-dep_Trfase_small"/>
</dbReference>
<dbReference type="InterPro" id="IPR004839">
    <property type="entry name" value="Aminotransferase_I/II_large"/>
</dbReference>
<dbReference type="OrthoDB" id="9802328at2"/>
<evidence type="ECO:0000256" key="3">
    <source>
        <dbReference type="ARBA" id="ARBA00013138"/>
    </source>
</evidence>
<dbReference type="Gene3D" id="3.40.640.10">
    <property type="entry name" value="Type I PLP-dependent aspartate aminotransferase-like (Major domain)"/>
    <property type="match status" value="1"/>
</dbReference>
<dbReference type="InterPro" id="IPR015424">
    <property type="entry name" value="PyrdxlP-dep_Trfase"/>
</dbReference>
<dbReference type="InterPro" id="IPR019942">
    <property type="entry name" value="DapL/ALD1"/>
</dbReference>
<dbReference type="UniPathway" id="UPA00034">
    <property type="reaction ID" value="UER00466"/>
</dbReference>
<dbReference type="STRING" id="1795632.TH606_02555"/>
<dbReference type="EC" id="2.6.1.83" evidence="3 9"/>
<dbReference type="CDD" id="cd00609">
    <property type="entry name" value="AAT_like"/>
    <property type="match status" value="1"/>
</dbReference>
<evidence type="ECO:0000313" key="11">
    <source>
        <dbReference type="EMBL" id="OAG28252.1"/>
    </source>
</evidence>
<evidence type="ECO:0000256" key="1">
    <source>
        <dbReference type="ARBA" id="ARBA00001933"/>
    </source>
</evidence>
<dbReference type="AlphaFoldDB" id="A0A177EAN0"/>
<dbReference type="GO" id="GO:0009089">
    <property type="term" value="P:lysine biosynthetic process via diaminopimelate"/>
    <property type="evidence" value="ECO:0007669"/>
    <property type="project" value="UniProtKB-UniPathway"/>
</dbReference>
<dbReference type="GO" id="GO:0030170">
    <property type="term" value="F:pyridoxal phosphate binding"/>
    <property type="evidence" value="ECO:0007669"/>
    <property type="project" value="InterPro"/>
</dbReference>
<dbReference type="EMBL" id="LSFI01000008">
    <property type="protein sequence ID" value="OAG28252.1"/>
    <property type="molecule type" value="Genomic_DNA"/>
</dbReference>
<evidence type="ECO:0000256" key="8">
    <source>
        <dbReference type="ARBA" id="ARBA00051934"/>
    </source>
</evidence>
<comment type="pathway">
    <text evidence="2">Amino-acid biosynthesis; L-lysine biosynthesis via DAP pathway; LL-2,6-diaminopimelate from (S)-tetrahydrodipicolinate (aminotransferase route): step 1/1.</text>
</comment>
<accession>A0A177EAN0</accession>
<dbReference type="InterPro" id="IPR050881">
    <property type="entry name" value="LL-DAP_aminotransferase"/>
</dbReference>
<dbReference type="RefSeq" id="WP_068541132.1">
    <property type="nucleotide sequence ID" value="NZ_LSFI01000008.1"/>
</dbReference>
<gene>
    <name evidence="11" type="ORF">TH606_02555</name>
</gene>
<evidence type="ECO:0000256" key="9">
    <source>
        <dbReference type="NCBIfam" id="TIGR03540"/>
    </source>
</evidence>
<protein>
    <recommendedName>
        <fullName evidence="4 9">LL-diaminopimelate aminotransferase</fullName>
        <ecNumber evidence="3 9">2.6.1.83</ecNumber>
    </recommendedName>
</protein>
<evidence type="ECO:0000256" key="7">
    <source>
        <dbReference type="ARBA" id="ARBA00022898"/>
    </source>
</evidence>
<keyword evidence="5 11" id="KW-0032">Aminotransferase</keyword>
<evidence type="ECO:0000256" key="2">
    <source>
        <dbReference type="ARBA" id="ARBA00004982"/>
    </source>
</evidence>
<evidence type="ECO:0000256" key="6">
    <source>
        <dbReference type="ARBA" id="ARBA00022679"/>
    </source>
</evidence>
<sequence length="387" mass="42657">MFSFSERLQKLPPYLFVELDRMKAEVQAKGVDVIDLGVGDPDLPTPSHIVEAAKKALDNPENHHYPSSVGMFSFRKAAASWIKNRFGVELDPQKEVVSLIGSKEGIAHFPLAFVNPGDVVLVPTPAYPVYHIGTLFAGGETYYLPLLPKNNFLPDLESIPQDILSRAKILWLNYPNNPTAAVVDKEFFAKVVNFAKEHNLIVAHDAAYTELYFDDYLPPSILEVDGAKEVAIEFHSLSKTYCMTGWRIAFAVGNESLIAGLTKVKNNVDSGAFQVVQEAAIAALTGDQQCVAEFRGIFKKRRDVLVEGLKKLGFQVEAPKATFYVWAKVPDGYTSADFAAKLLKEAGIVVTPGNGFGEPGEGFFRVALTVDENRLEEAIKRISSLKF</sequence>
<feature type="domain" description="Aminotransferase class I/classII large" evidence="10">
    <location>
        <begin position="32"/>
        <end position="382"/>
    </location>
</feature>
<proteinExistence type="inferred from homology"/>
<dbReference type="Proteomes" id="UP000076964">
    <property type="component" value="Unassembled WGS sequence"/>
</dbReference>
<keyword evidence="6 11" id="KW-0808">Transferase</keyword>
<dbReference type="NCBIfam" id="TIGR03540">
    <property type="entry name" value="DapC_direct"/>
    <property type="match status" value="1"/>
</dbReference>
<keyword evidence="7" id="KW-0663">Pyridoxal phosphate</keyword>
<comment type="catalytic activity">
    <reaction evidence="8">
        <text>(2S,6S)-2,6-diaminopimelate + 2-oxoglutarate = (S)-2,3,4,5-tetrahydrodipicolinate + L-glutamate + H2O + H(+)</text>
        <dbReference type="Rhea" id="RHEA:23988"/>
        <dbReference type="ChEBI" id="CHEBI:15377"/>
        <dbReference type="ChEBI" id="CHEBI:15378"/>
        <dbReference type="ChEBI" id="CHEBI:16810"/>
        <dbReference type="ChEBI" id="CHEBI:16845"/>
        <dbReference type="ChEBI" id="CHEBI:29985"/>
        <dbReference type="ChEBI" id="CHEBI:57609"/>
        <dbReference type="EC" id="2.6.1.83"/>
    </reaction>
</comment>
<evidence type="ECO:0000256" key="5">
    <source>
        <dbReference type="ARBA" id="ARBA00022576"/>
    </source>
</evidence>
<dbReference type="GO" id="GO:0010285">
    <property type="term" value="F:L,L-diaminopimelate aminotransferase activity"/>
    <property type="evidence" value="ECO:0007669"/>
    <property type="project" value="UniProtKB-EC"/>
</dbReference>
<evidence type="ECO:0000256" key="4">
    <source>
        <dbReference type="ARBA" id="ARBA00018052"/>
    </source>
</evidence>
<dbReference type="PANTHER" id="PTHR42832">
    <property type="entry name" value="AMINO ACID AMINOTRANSFERASE"/>
    <property type="match status" value="1"/>
</dbReference>
<dbReference type="InterPro" id="IPR015421">
    <property type="entry name" value="PyrdxlP-dep_Trfase_major"/>
</dbReference>
<dbReference type="PANTHER" id="PTHR42832:SF3">
    <property type="entry name" value="L-GLUTAMINE--4-(METHYLSULFANYL)-2-OXOBUTANOATE AMINOTRANSFERASE"/>
    <property type="match status" value="1"/>
</dbReference>
<dbReference type="Pfam" id="PF00155">
    <property type="entry name" value="Aminotran_1_2"/>
    <property type="match status" value="1"/>
</dbReference>
<evidence type="ECO:0000259" key="10">
    <source>
        <dbReference type="Pfam" id="PF00155"/>
    </source>
</evidence>
<dbReference type="NCBIfam" id="NF006756">
    <property type="entry name" value="PRK09276.1"/>
    <property type="match status" value="1"/>
</dbReference>
<dbReference type="InterPro" id="IPR019881">
    <property type="entry name" value="DAP-NH2Trfase_DapL_Desulfo"/>
</dbReference>
<comment type="caution">
    <text evidence="11">The sequence shown here is derived from an EMBL/GenBank/DDBJ whole genome shotgun (WGS) entry which is preliminary data.</text>
</comment>
<organism evidence="11 12">
    <name type="scientific">Thermodesulfatator autotrophicus</name>
    <dbReference type="NCBI Taxonomy" id="1795632"/>
    <lineage>
        <taxon>Bacteria</taxon>
        <taxon>Pseudomonadati</taxon>
        <taxon>Thermodesulfobacteriota</taxon>
        <taxon>Thermodesulfobacteria</taxon>
        <taxon>Thermodesulfobacteriales</taxon>
        <taxon>Thermodesulfatatoraceae</taxon>
        <taxon>Thermodesulfatator</taxon>
    </lineage>
</organism>
<dbReference type="Gene3D" id="3.90.1150.10">
    <property type="entry name" value="Aspartate Aminotransferase, domain 1"/>
    <property type="match status" value="1"/>
</dbReference>
<reference evidence="11 12" key="1">
    <citation type="submission" date="2016-02" db="EMBL/GenBank/DDBJ databases">
        <title>Draft genome sequence of Thermodesulfatator sp. S606.</title>
        <authorList>
            <person name="Lai Q."/>
            <person name="Cao J."/>
            <person name="Dupont S."/>
            <person name="Shao Z."/>
            <person name="Jebbar M."/>
            <person name="Alain K."/>
        </authorList>
    </citation>
    <scope>NUCLEOTIDE SEQUENCE [LARGE SCALE GENOMIC DNA]</scope>
    <source>
        <strain evidence="11 12">S606</strain>
    </source>
</reference>
<evidence type="ECO:0000313" key="12">
    <source>
        <dbReference type="Proteomes" id="UP000076964"/>
    </source>
</evidence>
<comment type="cofactor">
    <cofactor evidence="1">
        <name>pyridoxal 5'-phosphate</name>
        <dbReference type="ChEBI" id="CHEBI:597326"/>
    </cofactor>
</comment>
<keyword evidence="12" id="KW-1185">Reference proteome</keyword>
<name>A0A177EAN0_9BACT</name>
<dbReference type="SUPFAM" id="SSF53383">
    <property type="entry name" value="PLP-dependent transferases"/>
    <property type="match status" value="1"/>
</dbReference>
<dbReference type="HAMAP" id="MF_01642">
    <property type="entry name" value="DapL_aminotrans_1"/>
    <property type="match status" value="1"/>
</dbReference>